<name>A0A3D4S319_9ENTE</name>
<sequence length="121" mass="14078">MLAECTESHKKIAMGLLSYIPDYKDIDRLTQLWNSYQDKDNRKLFLWKDEETDNFVAIIGVELTEYTPVIRQLAVSPSFRSEGIAHLMLDEIQKKYHQDTLSATLELSQLLSHWEGKDSDD</sequence>
<dbReference type="STRING" id="1121105.GCA_000421665_00295"/>
<keyword evidence="2" id="KW-0808">Transferase</keyword>
<comment type="caution">
    <text evidence="2">The sequence shown here is derived from an EMBL/GenBank/DDBJ whole genome shotgun (WGS) entry which is preliminary data.</text>
</comment>
<dbReference type="Pfam" id="PF13673">
    <property type="entry name" value="Acetyltransf_10"/>
    <property type="match status" value="1"/>
</dbReference>
<dbReference type="InterPro" id="IPR000182">
    <property type="entry name" value="GNAT_dom"/>
</dbReference>
<dbReference type="AlphaFoldDB" id="A0A3D4S319"/>
<dbReference type="EMBL" id="DQHO01000003">
    <property type="protein sequence ID" value="HCS93209.1"/>
    <property type="molecule type" value="Genomic_DNA"/>
</dbReference>
<dbReference type="CDD" id="cd04301">
    <property type="entry name" value="NAT_SF"/>
    <property type="match status" value="1"/>
</dbReference>
<evidence type="ECO:0000259" key="1">
    <source>
        <dbReference type="Pfam" id="PF13673"/>
    </source>
</evidence>
<evidence type="ECO:0000313" key="2">
    <source>
        <dbReference type="EMBL" id="HCS93209.1"/>
    </source>
</evidence>
<organism evidence="2 3">
    <name type="scientific">Bavariicoccus seileri</name>
    <dbReference type="NCBI Taxonomy" id="549685"/>
    <lineage>
        <taxon>Bacteria</taxon>
        <taxon>Bacillati</taxon>
        <taxon>Bacillota</taxon>
        <taxon>Bacilli</taxon>
        <taxon>Lactobacillales</taxon>
        <taxon>Enterococcaceae</taxon>
        <taxon>Bavariicoccus</taxon>
    </lineage>
</organism>
<dbReference type="Gene3D" id="3.40.630.30">
    <property type="match status" value="1"/>
</dbReference>
<accession>A0A3D4S319</accession>
<protein>
    <submittedName>
        <fullName evidence="2">GNAT family N-acetyltransferase</fullName>
    </submittedName>
</protein>
<dbReference type="SUPFAM" id="SSF55729">
    <property type="entry name" value="Acyl-CoA N-acyltransferases (Nat)"/>
    <property type="match status" value="1"/>
</dbReference>
<feature type="domain" description="N-acetyltransferase" evidence="1">
    <location>
        <begin position="41"/>
        <end position="106"/>
    </location>
</feature>
<dbReference type="InterPro" id="IPR016181">
    <property type="entry name" value="Acyl_CoA_acyltransferase"/>
</dbReference>
<reference evidence="2 3" key="1">
    <citation type="journal article" date="2018" name="Nat. Biotechnol.">
        <title>A standardized bacterial taxonomy based on genome phylogeny substantially revises the tree of life.</title>
        <authorList>
            <person name="Parks D.H."/>
            <person name="Chuvochina M."/>
            <person name="Waite D.W."/>
            <person name="Rinke C."/>
            <person name="Skarshewski A."/>
            <person name="Chaumeil P.A."/>
            <person name="Hugenholtz P."/>
        </authorList>
    </citation>
    <scope>NUCLEOTIDE SEQUENCE [LARGE SCALE GENOMIC DNA]</scope>
    <source>
        <strain evidence="2">UBA11306</strain>
    </source>
</reference>
<dbReference type="Proteomes" id="UP000262195">
    <property type="component" value="Unassembled WGS sequence"/>
</dbReference>
<proteinExistence type="predicted"/>
<gene>
    <name evidence="2" type="ORF">DIW15_00685</name>
</gene>
<dbReference type="GO" id="GO:0016747">
    <property type="term" value="F:acyltransferase activity, transferring groups other than amino-acyl groups"/>
    <property type="evidence" value="ECO:0007669"/>
    <property type="project" value="InterPro"/>
</dbReference>
<evidence type="ECO:0000313" key="3">
    <source>
        <dbReference type="Proteomes" id="UP000262195"/>
    </source>
</evidence>